<dbReference type="GO" id="GO:0030010">
    <property type="term" value="P:establishment of cell polarity"/>
    <property type="evidence" value="ECO:0007669"/>
    <property type="project" value="UniProtKB-ARBA"/>
</dbReference>
<keyword evidence="7" id="KW-0460">Magnesium</keyword>
<dbReference type="Pfam" id="PF00025">
    <property type="entry name" value="Arf"/>
    <property type="match status" value="2"/>
</dbReference>
<dbReference type="SMART" id="SM00178">
    <property type="entry name" value="SAR"/>
    <property type="match status" value="2"/>
</dbReference>
<dbReference type="NCBIfam" id="TIGR00231">
    <property type="entry name" value="small_GTP"/>
    <property type="match status" value="2"/>
</dbReference>
<dbReference type="GO" id="GO:0046872">
    <property type="term" value="F:metal ion binding"/>
    <property type="evidence" value="ECO:0007669"/>
    <property type="project" value="UniProtKB-KW"/>
</dbReference>
<dbReference type="GO" id="GO:0048731">
    <property type="term" value="P:system development"/>
    <property type="evidence" value="ECO:0007669"/>
    <property type="project" value="UniProtKB-ARBA"/>
</dbReference>
<dbReference type="PROSITE" id="PS51417">
    <property type="entry name" value="ARF"/>
    <property type="match status" value="1"/>
</dbReference>
<dbReference type="InterPro" id="IPR006689">
    <property type="entry name" value="Small_GTPase_ARF/SAR"/>
</dbReference>
<name>A0A0M4ENW9_DROBS</name>
<keyword evidence="4 6" id="KW-0547">Nucleotide-binding</keyword>
<evidence type="ECO:0000313" key="9">
    <source>
        <dbReference type="Proteomes" id="UP000494163"/>
    </source>
</evidence>
<accession>A0A0M4ENW9</accession>
<evidence type="ECO:0000256" key="5">
    <source>
        <dbReference type="ARBA" id="ARBA00023134"/>
    </source>
</evidence>
<dbReference type="PANTHER" id="PTHR45697">
    <property type="entry name" value="ADP-RIBOSYLATION FACTOR-LIKE PROTEIN 2-RELATED"/>
    <property type="match status" value="1"/>
</dbReference>
<dbReference type="OrthoDB" id="14717at2759"/>
<dbReference type="SMR" id="A0A0M4ENW9"/>
<evidence type="ECO:0000256" key="7">
    <source>
        <dbReference type="PIRSR" id="PIRSR606689-2"/>
    </source>
</evidence>
<evidence type="ECO:0000256" key="1">
    <source>
        <dbReference type="ARBA" id="ARBA00010290"/>
    </source>
</evidence>
<evidence type="ECO:0000256" key="6">
    <source>
        <dbReference type="PIRSR" id="PIRSR606689-1"/>
    </source>
</evidence>
<dbReference type="FunFam" id="3.40.50.300:FF:001166">
    <property type="entry name" value="ADP-ribosylation factor D"/>
    <property type="match status" value="1"/>
</dbReference>
<dbReference type="Gene3D" id="3.40.50.300">
    <property type="entry name" value="P-loop containing nucleotide triphosphate hydrolases"/>
    <property type="match status" value="2"/>
</dbReference>
<dbReference type="PRINTS" id="PR00328">
    <property type="entry name" value="SAR1GTPBP"/>
</dbReference>
<dbReference type="InterPro" id="IPR044612">
    <property type="entry name" value="ARL2/3"/>
</dbReference>
<reference evidence="8 9" key="1">
    <citation type="submission" date="2015-08" db="EMBL/GenBank/DDBJ databases">
        <title>Ancestral chromatin configuration constrains chromatin evolution on differentiating sex chromosomes in Drosophila.</title>
        <authorList>
            <person name="Zhou Q."/>
            <person name="Bachtrog D."/>
        </authorList>
    </citation>
    <scope>NUCLEOTIDE SEQUENCE [LARGE SCALE GENOMIC DNA]</scope>
    <source>
        <tissue evidence="8">Whole larvae</tissue>
    </source>
</reference>
<dbReference type="FunFam" id="3.40.50.300:FF:000412">
    <property type="entry name" value="ADP-ribosylation factor 1"/>
    <property type="match status" value="1"/>
</dbReference>
<dbReference type="CDD" id="cd00878">
    <property type="entry name" value="Arf_Arl"/>
    <property type="match status" value="1"/>
</dbReference>
<dbReference type="SMART" id="SM00177">
    <property type="entry name" value="ARF"/>
    <property type="match status" value="2"/>
</dbReference>
<dbReference type="GO" id="GO:0051649">
    <property type="term" value="P:establishment of localization in cell"/>
    <property type="evidence" value="ECO:0007669"/>
    <property type="project" value="UniProtKB-ARBA"/>
</dbReference>
<proteinExistence type="inferred from homology"/>
<evidence type="ECO:0000256" key="4">
    <source>
        <dbReference type="ARBA" id="ARBA00022741"/>
    </source>
</evidence>
<protein>
    <recommendedName>
        <fullName evidence="2">ADP-ribosylation factor-like protein 6</fullName>
    </recommendedName>
</protein>
<organism evidence="8 9">
    <name type="scientific">Drosophila busckii</name>
    <name type="common">Fruit fly</name>
    <dbReference type="NCBI Taxonomy" id="30019"/>
    <lineage>
        <taxon>Eukaryota</taxon>
        <taxon>Metazoa</taxon>
        <taxon>Ecdysozoa</taxon>
        <taxon>Arthropoda</taxon>
        <taxon>Hexapoda</taxon>
        <taxon>Insecta</taxon>
        <taxon>Pterygota</taxon>
        <taxon>Neoptera</taxon>
        <taxon>Endopterygota</taxon>
        <taxon>Diptera</taxon>
        <taxon>Brachycera</taxon>
        <taxon>Muscomorpha</taxon>
        <taxon>Ephydroidea</taxon>
        <taxon>Drosophilidae</taxon>
        <taxon>Drosophila</taxon>
    </lineage>
</organism>
<dbReference type="GO" id="GO:0016192">
    <property type="term" value="P:vesicle-mediated transport"/>
    <property type="evidence" value="ECO:0007669"/>
    <property type="project" value="UniProtKB-ARBA"/>
</dbReference>
<gene>
    <name evidence="8" type="ORF">Dbus_chr3Rg2140</name>
</gene>
<dbReference type="Proteomes" id="UP000494163">
    <property type="component" value="Chromosome 3R"/>
</dbReference>
<keyword evidence="7" id="KW-0479">Metal-binding</keyword>
<evidence type="ECO:0000313" key="8">
    <source>
        <dbReference type="EMBL" id="ALC47390.1"/>
    </source>
</evidence>
<keyword evidence="3" id="KW-0519">Myristate</keyword>
<evidence type="ECO:0000256" key="2">
    <source>
        <dbReference type="ARBA" id="ARBA00019766"/>
    </source>
</evidence>
<dbReference type="EMBL" id="CP012526">
    <property type="protein sequence ID" value="ALC47390.1"/>
    <property type="molecule type" value="Genomic_DNA"/>
</dbReference>
<keyword evidence="5 6" id="KW-0342">GTP-binding</keyword>
<feature type="binding site" evidence="6">
    <location>
        <begin position="24"/>
        <end position="31"/>
    </location>
    <ligand>
        <name>GTP</name>
        <dbReference type="ChEBI" id="CHEBI:37565"/>
    </ligand>
</feature>
<dbReference type="GO" id="GO:0005525">
    <property type="term" value="F:GTP binding"/>
    <property type="evidence" value="ECO:0007669"/>
    <property type="project" value="UniProtKB-KW"/>
</dbReference>
<sequence>MGLLSLLRKLRPNPDKEARILLLGLDNAGKTTILKQLASEDITTVTPTAGFNIKSVAADGFKLNVWDIGGQWKIRPYWKNYFANTDVLIYVIDCTDRTRLLEAGNELFEILMDNRLKKVPLLVFANKQDLPEALTASEVAVSLNLTRLEERTWEIKASLNSLWRKVWPKHSRKYYLLFLGLNNSGKTTLVARLSLEQEDTLKHITPTRDFTEKHLKINGIKICMRDISGQPRVRKFWHLFFQQTKALQIYVIDSTDGSRLSEARCELCNVLLDERMRNVPLLVLANKQDMSGAMPASFIAELLGLKHLEGRAWQVLECSALTCTNIDLIVDWMFKNLKKLEPPSYARKILFPALIFGRTCPLDKPQQQIETY</sequence>
<feature type="binding site" evidence="7">
    <location>
        <position position="31"/>
    </location>
    <ligand>
        <name>Mg(2+)</name>
        <dbReference type="ChEBI" id="CHEBI:18420"/>
    </ligand>
</feature>
<evidence type="ECO:0000256" key="3">
    <source>
        <dbReference type="ARBA" id="ARBA00022707"/>
    </source>
</evidence>
<keyword evidence="9" id="KW-1185">Reference proteome</keyword>
<dbReference type="AlphaFoldDB" id="A0A0M4ENW9"/>
<feature type="binding site" evidence="7">
    <location>
        <position position="48"/>
    </location>
    <ligand>
        <name>Mg(2+)</name>
        <dbReference type="ChEBI" id="CHEBI:18420"/>
    </ligand>
</feature>
<dbReference type="SUPFAM" id="SSF52540">
    <property type="entry name" value="P-loop containing nucleoside triphosphate hydrolases"/>
    <property type="match status" value="2"/>
</dbReference>
<dbReference type="OMA" id="IKECSMQ"/>
<dbReference type="GO" id="GO:0003924">
    <property type="term" value="F:GTPase activity"/>
    <property type="evidence" value="ECO:0007669"/>
    <property type="project" value="InterPro"/>
</dbReference>
<dbReference type="STRING" id="30019.A0A0M4ENW9"/>
<dbReference type="CDD" id="cd04155">
    <property type="entry name" value="Arl3"/>
    <property type="match status" value="1"/>
</dbReference>
<feature type="binding site" evidence="6">
    <location>
        <position position="70"/>
    </location>
    <ligand>
        <name>GTP</name>
        <dbReference type="ChEBI" id="CHEBI:37565"/>
    </ligand>
</feature>
<keyword evidence="3" id="KW-0449">Lipoprotein</keyword>
<dbReference type="InterPro" id="IPR005225">
    <property type="entry name" value="Small_GTP-bd"/>
</dbReference>
<feature type="binding site" evidence="6">
    <location>
        <begin position="126"/>
        <end position="129"/>
    </location>
    <ligand>
        <name>GTP</name>
        <dbReference type="ChEBI" id="CHEBI:37565"/>
    </ligand>
</feature>
<dbReference type="InterPro" id="IPR027417">
    <property type="entry name" value="P-loop_NTPase"/>
</dbReference>
<comment type="similarity">
    <text evidence="1">Belongs to the small GTPase superfamily. Arf family.</text>
</comment>